<organism evidence="2 3">
    <name type="scientific">Fusarium oxysporum</name>
    <name type="common">Fusarium vascular wilt</name>
    <dbReference type="NCBI Taxonomy" id="5507"/>
    <lineage>
        <taxon>Eukaryota</taxon>
        <taxon>Fungi</taxon>
        <taxon>Dikarya</taxon>
        <taxon>Ascomycota</taxon>
        <taxon>Pezizomycotina</taxon>
        <taxon>Sordariomycetes</taxon>
        <taxon>Hypocreomycetidae</taxon>
        <taxon>Hypocreales</taxon>
        <taxon>Nectriaceae</taxon>
        <taxon>Fusarium</taxon>
        <taxon>Fusarium oxysporum species complex</taxon>
    </lineage>
</organism>
<evidence type="ECO:0000313" key="2">
    <source>
        <dbReference type="EMBL" id="RKK75389.1"/>
    </source>
</evidence>
<keyword evidence="1" id="KW-1133">Transmembrane helix</keyword>
<dbReference type="EMBL" id="MRCX01000062">
    <property type="protein sequence ID" value="RKK75389.1"/>
    <property type="molecule type" value="Genomic_DNA"/>
</dbReference>
<keyword evidence="1" id="KW-0812">Transmembrane</keyword>
<evidence type="ECO:0000256" key="1">
    <source>
        <dbReference type="SAM" id="Phobius"/>
    </source>
</evidence>
<feature type="transmembrane region" description="Helical" evidence="1">
    <location>
        <begin position="47"/>
        <end position="67"/>
    </location>
</feature>
<comment type="caution">
    <text evidence="2">The sequence shown here is derived from an EMBL/GenBank/DDBJ whole genome shotgun (WGS) entry which is preliminary data.</text>
</comment>
<reference evidence="2 3" key="1">
    <citation type="journal article" date="2018" name="Sci. Rep.">
        <title>Characterisation of pathogen-specific regions and novel effector candidates in Fusarium oxysporum f. sp. cepae.</title>
        <authorList>
            <person name="Armitage A.D."/>
            <person name="Taylor A."/>
            <person name="Sobczyk M.K."/>
            <person name="Baxter L."/>
            <person name="Greenfield B.P."/>
            <person name="Bates H.J."/>
            <person name="Wilson F."/>
            <person name="Jackson A.C."/>
            <person name="Ott S."/>
            <person name="Harrison R.J."/>
            <person name="Clarkson J.P."/>
        </authorList>
    </citation>
    <scope>NUCLEOTIDE SEQUENCE [LARGE SCALE GENOMIC DNA]</scope>
    <source>
        <strain evidence="2 3">Fo_A13</strain>
    </source>
</reference>
<name>A0A420N550_FUSOX</name>
<dbReference type="AlphaFoldDB" id="A0A420N550"/>
<evidence type="ECO:0000313" key="3">
    <source>
        <dbReference type="Proteomes" id="UP000285084"/>
    </source>
</evidence>
<dbReference type="Proteomes" id="UP000285084">
    <property type="component" value="Unassembled WGS sequence"/>
</dbReference>
<sequence length="70" mass="7948">MLHVFCSASVGCNLSLTYAFSREFPKHRHCQGFKYLAKKKKASFIRAYASGYVSASYMIPVFTYALFSGY</sequence>
<gene>
    <name evidence="2" type="ORF">BFJ69_g7818</name>
</gene>
<accession>A0A420N550</accession>
<keyword evidence="1" id="KW-0472">Membrane</keyword>
<proteinExistence type="predicted"/>
<protein>
    <submittedName>
        <fullName evidence="2">Uncharacterized protein</fullName>
    </submittedName>
</protein>